<feature type="domain" description="DUF4220" evidence="2">
    <location>
        <begin position="57"/>
        <end position="420"/>
    </location>
</feature>
<evidence type="ECO:0000313" key="4">
    <source>
        <dbReference type="Proteomes" id="UP000326396"/>
    </source>
</evidence>
<reference evidence="3 4" key="1">
    <citation type="submission" date="2019-05" db="EMBL/GenBank/DDBJ databases">
        <title>Mikania micrantha, genome provides insights into the molecular mechanism of rapid growth.</title>
        <authorList>
            <person name="Liu B."/>
        </authorList>
    </citation>
    <scope>NUCLEOTIDE SEQUENCE [LARGE SCALE GENOMIC DNA]</scope>
    <source>
        <strain evidence="3">NLD-2019</strain>
        <tissue evidence="3">Leaf</tissue>
    </source>
</reference>
<dbReference type="Proteomes" id="UP000326396">
    <property type="component" value="Linkage Group LG6"/>
</dbReference>
<dbReference type="InterPro" id="IPR007658">
    <property type="entry name" value="DUF594"/>
</dbReference>
<evidence type="ECO:0000256" key="1">
    <source>
        <dbReference type="SAM" id="Phobius"/>
    </source>
</evidence>
<organism evidence="3 4">
    <name type="scientific">Mikania micrantha</name>
    <name type="common">bitter vine</name>
    <dbReference type="NCBI Taxonomy" id="192012"/>
    <lineage>
        <taxon>Eukaryota</taxon>
        <taxon>Viridiplantae</taxon>
        <taxon>Streptophyta</taxon>
        <taxon>Embryophyta</taxon>
        <taxon>Tracheophyta</taxon>
        <taxon>Spermatophyta</taxon>
        <taxon>Magnoliopsida</taxon>
        <taxon>eudicotyledons</taxon>
        <taxon>Gunneridae</taxon>
        <taxon>Pentapetalae</taxon>
        <taxon>asterids</taxon>
        <taxon>campanulids</taxon>
        <taxon>Asterales</taxon>
        <taxon>Asteraceae</taxon>
        <taxon>Asteroideae</taxon>
        <taxon>Heliantheae alliance</taxon>
        <taxon>Eupatorieae</taxon>
        <taxon>Mikania</taxon>
    </lineage>
</organism>
<dbReference type="InterPro" id="IPR025315">
    <property type="entry name" value="DUF4220"/>
</dbReference>
<name>A0A5N6MA15_9ASTR</name>
<feature type="transmembrane region" description="Helical" evidence="1">
    <location>
        <begin position="343"/>
        <end position="365"/>
    </location>
</feature>
<keyword evidence="4" id="KW-1185">Reference proteome</keyword>
<feature type="transmembrane region" description="Helical" evidence="1">
    <location>
        <begin position="20"/>
        <end position="41"/>
    </location>
</feature>
<keyword evidence="1" id="KW-0812">Transmembrane</keyword>
<feature type="transmembrane region" description="Helical" evidence="1">
    <location>
        <begin position="128"/>
        <end position="147"/>
    </location>
</feature>
<dbReference type="OrthoDB" id="1689146at2759"/>
<sequence>MGRMIIEIPIPQEWKEVWNAWNLRGVIILSLSLQTFLIFVAPLRKRTKTRLTVMPLWSAYLLADWVANFAVSLISNSQGKPTGETSGKNLRTIVENQGLLAFWAPFLLVHLGGPDTITAFAMEDNELWFRHLLGLFFQCLAAVYVFIQSLPQNRLWIPTMVMFINGILKYAERTRSLYLASADGFKDSLLKEADPGPNYAKFMDAYVSKKEAKLPTRIEMISMHERATKRANKAKRGILTELEVVQYGYQFYEKFRGLVVDMIFSQKERNQSRDFFHNRTASDAFKVVEVELNFIYDVLFTKLPVVYSKIGAISRIFSFVTICSTIVLFFFKNKSNFEDADVTITYGLLYGALVLDSSALLMLLFSDWTIIYLQKSPDDEPNDWSVKSIILTFITRLRKWNLKFKHRRWSQSISTYNLINCCLNPQTEYWESIFNKLGLSWFLDDFFYLKNEDFSEALRDFIFEELNSKSKPVVDLETVEKISSSRGYWVLHIEKGWSGLFKDLEDADYDHSIILWHMVTEICYNHEDNKEKDQSDKQNIAKLLSDYMLHLLIKQQSIMSAVAGIRQLRFQIVRDTCAEAKRFFKEKRRTELCYQKKTVQGGQGIKFNHKAACTELLKVKAEVEQVAIKGGKSKSLLFDSCKLAKKLVDIQIKEANLDKWDVINKLWMELLCYAASHSRASVKAAQISRGGELITIVWLLMTHFGLGNQFEINKDQEILAKLIVGK</sequence>
<accession>A0A5N6MA15</accession>
<comment type="caution">
    <text evidence="3">The sequence shown here is derived from an EMBL/GenBank/DDBJ whole genome shotgun (WGS) entry which is preliminary data.</text>
</comment>
<dbReference type="PANTHER" id="PTHR31325">
    <property type="entry name" value="OS01G0798800 PROTEIN-RELATED"/>
    <property type="match status" value="1"/>
</dbReference>
<protein>
    <recommendedName>
        <fullName evidence="2">DUF4220 domain-containing protein</fullName>
    </recommendedName>
</protein>
<evidence type="ECO:0000313" key="3">
    <source>
        <dbReference type="EMBL" id="KAD3336528.1"/>
    </source>
</evidence>
<keyword evidence="1" id="KW-1133">Transmembrane helix</keyword>
<dbReference type="Pfam" id="PF04578">
    <property type="entry name" value="DUF594"/>
    <property type="match status" value="1"/>
</dbReference>
<feature type="transmembrane region" description="Helical" evidence="1">
    <location>
        <begin position="53"/>
        <end position="74"/>
    </location>
</feature>
<dbReference type="Pfam" id="PF13968">
    <property type="entry name" value="DUF4220"/>
    <property type="match status" value="1"/>
</dbReference>
<dbReference type="AlphaFoldDB" id="A0A5N6MA15"/>
<dbReference type="EMBL" id="SZYD01000016">
    <property type="protein sequence ID" value="KAD3336528.1"/>
    <property type="molecule type" value="Genomic_DNA"/>
</dbReference>
<proteinExistence type="predicted"/>
<gene>
    <name evidence="3" type="ORF">E3N88_32047</name>
</gene>
<keyword evidence="1" id="KW-0472">Membrane</keyword>
<evidence type="ECO:0000259" key="2">
    <source>
        <dbReference type="Pfam" id="PF13968"/>
    </source>
</evidence>
<feature type="transmembrane region" description="Helical" evidence="1">
    <location>
        <begin position="312"/>
        <end position="331"/>
    </location>
</feature>